<dbReference type="OrthoDB" id="1121314at2"/>
<protein>
    <submittedName>
        <fullName evidence="7">Lysylphosphatidylglycerol synthase-like protein</fullName>
    </submittedName>
</protein>
<comment type="caution">
    <text evidence="7">The sequence shown here is derived from an EMBL/GenBank/DDBJ whole genome shotgun (WGS) entry which is preliminary data.</text>
</comment>
<reference evidence="7 8" key="1">
    <citation type="submission" date="2018-08" db="EMBL/GenBank/DDBJ databases">
        <title>Genomic Encyclopedia of Type Strains, Phase III (KMG-III): the genomes of soil and plant-associated and newly described type strains.</title>
        <authorList>
            <person name="Whitman W."/>
        </authorList>
    </citation>
    <scope>NUCLEOTIDE SEQUENCE [LARGE SCALE GENOMIC DNA]</scope>
    <source>
        <strain evidence="7 8">325-5</strain>
    </source>
</reference>
<evidence type="ECO:0000256" key="3">
    <source>
        <dbReference type="ARBA" id="ARBA00022692"/>
    </source>
</evidence>
<evidence type="ECO:0000256" key="4">
    <source>
        <dbReference type="ARBA" id="ARBA00022989"/>
    </source>
</evidence>
<evidence type="ECO:0000313" key="8">
    <source>
        <dbReference type="Proteomes" id="UP000256429"/>
    </source>
</evidence>
<accession>A0A3D9RLG7</accession>
<gene>
    <name evidence="7" type="ORF">BX611_2256</name>
</gene>
<name>A0A3D9RLG7_9FLAO</name>
<feature type="transmembrane region" description="Helical" evidence="6">
    <location>
        <begin position="221"/>
        <end position="242"/>
    </location>
</feature>
<evidence type="ECO:0000256" key="6">
    <source>
        <dbReference type="SAM" id="Phobius"/>
    </source>
</evidence>
<keyword evidence="8" id="KW-1185">Reference proteome</keyword>
<feature type="transmembrane region" description="Helical" evidence="6">
    <location>
        <begin position="129"/>
        <end position="154"/>
    </location>
</feature>
<keyword evidence="2" id="KW-1003">Cell membrane</keyword>
<dbReference type="Proteomes" id="UP000256429">
    <property type="component" value="Unassembled WGS sequence"/>
</dbReference>
<comment type="subcellular location">
    <subcellularLocation>
        <location evidence="1">Cell membrane</location>
        <topology evidence="1">Multi-pass membrane protein</topology>
    </subcellularLocation>
</comment>
<dbReference type="GO" id="GO:0005886">
    <property type="term" value="C:plasma membrane"/>
    <property type="evidence" value="ECO:0007669"/>
    <property type="project" value="UniProtKB-SubCell"/>
</dbReference>
<keyword evidence="3 6" id="KW-0812">Transmembrane</keyword>
<dbReference type="AlphaFoldDB" id="A0A3D9RLG7"/>
<feature type="transmembrane region" description="Helical" evidence="6">
    <location>
        <begin position="285"/>
        <end position="306"/>
    </location>
</feature>
<dbReference type="Pfam" id="PF03706">
    <property type="entry name" value="LPG_synthase_TM"/>
    <property type="match status" value="1"/>
</dbReference>
<feature type="transmembrane region" description="Helical" evidence="6">
    <location>
        <begin position="12"/>
        <end position="29"/>
    </location>
</feature>
<sequence>MYNILHKYKPYLLLLLKLIIVFGAFYFIYQKLNDNQLLSFPQLKEQLSVLISNNTWLLLILLLLTDVNWLLEIFKWKTLVSIEEKISFLSAYEQCLASLTVSIITPNRIGEYGAKALFFKKDKRKKIMLLNLVGNLSQLFVTVFLGIIGMFFFIRNFNFSIPKLNFQNIIILLIIIIVIFIFRKSLQLQKISLYFKNIPLLIFIKTLSFSFLRYVVFSHQFYFLTAMFGIETDYFTVMNLLFCMYFMASIIPSLSIFDWVIKGSIAVWLFSFVEVNELKIVTITTIMWLLNFAIPAILGSIFVLNFKLIKKV</sequence>
<keyword evidence="4 6" id="KW-1133">Transmembrane helix</keyword>
<keyword evidence="5 6" id="KW-0472">Membrane</keyword>
<feature type="transmembrane region" description="Helical" evidence="6">
    <location>
        <begin position="194"/>
        <end position="215"/>
    </location>
</feature>
<dbReference type="InterPro" id="IPR022791">
    <property type="entry name" value="L-PG_synthase/AglD"/>
</dbReference>
<dbReference type="EMBL" id="QTTQ01000011">
    <property type="protein sequence ID" value="REE80607.1"/>
    <property type="molecule type" value="Genomic_DNA"/>
</dbReference>
<evidence type="ECO:0000256" key="5">
    <source>
        <dbReference type="ARBA" id="ARBA00023136"/>
    </source>
</evidence>
<evidence type="ECO:0000256" key="2">
    <source>
        <dbReference type="ARBA" id="ARBA00022475"/>
    </source>
</evidence>
<organism evidence="7 8">
    <name type="scientific">Lutibacter oceani</name>
    <dbReference type="NCBI Taxonomy" id="1853311"/>
    <lineage>
        <taxon>Bacteria</taxon>
        <taxon>Pseudomonadati</taxon>
        <taxon>Bacteroidota</taxon>
        <taxon>Flavobacteriia</taxon>
        <taxon>Flavobacteriales</taxon>
        <taxon>Flavobacteriaceae</taxon>
        <taxon>Lutibacter</taxon>
    </lineage>
</organism>
<feature type="transmembrane region" description="Helical" evidence="6">
    <location>
        <begin position="49"/>
        <end position="71"/>
    </location>
</feature>
<proteinExistence type="predicted"/>
<feature type="transmembrane region" description="Helical" evidence="6">
    <location>
        <begin position="166"/>
        <end position="182"/>
    </location>
</feature>
<evidence type="ECO:0000313" key="7">
    <source>
        <dbReference type="EMBL" id="REE80607.1"/>
    </source>
</evidence>
<feature type="transmembrane region" description="Helical" evidence="6">
    <location>
        <begin position="254"/>
        <end position="273"/>
    </location>
</feature>
<evidence type="ECO:0000256" key="1">
    <source>
        <dbReference type="ARBA" id="ARBA00004651"/>
    </source>
</evidence>